<evidence type="ECO:0000313" key="1">
    <source>
        <dbReference type="EMBL" id="CAL6027584.1"/>
    </source>
</evidence>
<gene>
    <name evidence="1" type="ORF">HINF_LOCUS31394</name>
</gene>
<reference evidence="1 2" key="1">
    <citation type="submission" date="2024-07" db="EMBL/GenBank/DDBJ databases">
        <authorList>
            <person name="Akdeniz Z."/>
        </authorList>
    </citation>
    <scope>NUCLEOTIDE SEQUENCE [LARGE SCALE GENOMIC DNA]</scope>
</reference>
<protein>
    <submittedName>
        <fullName evidence="1">Hypothetical_protein</fullName>
    </submittedName>
</protein>
<comment type="caution">
    <text evidence="1">The sequence shown here is derived from an EMBL/GenBank/DDBJ whole genome shotgun (WGS) entry which is preliminary data.</text>
</comment>
<proteinExistence type="predicted"/>
<sequence length="119" mass="13630">MITKHYLTSSQSQLQEYYSDNEINSYTVTQNNTESHNIGNQNCKCVQTSATNQTLTDNNIMNQQNYECLQTLIVCENNFIKQILKLTNQLEHAVTAASSKIKSIWNQQLLIIEQIVDAE</sequence>
<dbReference type="EMBL" id="CAXDID020000105">
    <property type="protein sequence ID" value="CAL6027584.1"/>
    <property type="molecule type" value="Genomic_DNA"/>
</dbReference>
<keyword evidence="2" id="KW-1185">Reference proteome</keyword>
<accession>A0ABP1IZW6</accession>
<evidence type="ECO:0000313" key="2">
    <source>
        <dbReference type="Proteomes" id="UP001642409"/>
    </source>
</evidence>
<name>A0ABP1IZW6_9EUKA</name>
<organism evidence="1 2">
    <name type="scientific">Hexamita inflata</name>
    <dbReference type="NCBI Taxonomy" id="28002"/>
    <lineage>
        <taxon>Eukaryota</taxon>
        <taxon>Metamonada</taxon>
        <taxon>Diplomonadida</taxon>
        <taxon>Hexamitidae</taxon>
        <taxon>Hexamitinae</taxon>
        <taxon>Hexamita</taxon>
    </lineage>
</organism>
<dbReference type="Proteomes" id="UP001642409">
    <property type="component" value="Unassembled WGS sequence"/>
</dbReference>